<dbReference type="InterPro" id="IPR000620">
    <property type="entry name" value="EamA_dom"/>
</dbReference>
<evidence type="ECO:0000256" key="3">
    <source>
        <dbReference type="ARBA" id="ARBA00022692"/>
    </source>
</evidence>
<accession>A0A2T1KHT0</accession>
<feature type="domain" description="EamA" evidence="7">
    <location>
        <begin position="157"/>
        <end position="305"/>
    </location>
</feature>
<evidence type="ECO:0000256" key="2">
    <source>
        <dbReference type="ARBA" id="ARBA00007362"/>
    </source>
</evidence>
<keyword evidence="9" id="KW-1185">Reference proteome</keyword>
<feature type="transmembrane region" description="Helical" evidence="6">
    <location>
        <begin position="7"/>
        <end position="29"/>
    </location>
</feature>
<keyword evidence="5 6" id="KW-0472">Membrane</keyword>
<feature type="transmembrane region" description="Helical" evidence="6">
    <location>
        <begin position="123"/>
        <end position="144"/>
    </location>
</feature>
<name>A0A2T1KHT0_9GAMM</name>
<dbReference type="SUPFAM" id="SSF103481">
    <property type="entry name" value="Multidrug resistance efflux transporter EmrE"/>
    <property type="match status" value="2"/>
</dbReference>
<organism evidence="8 9">
    <name type="scientific">Marinobacter fuscus</name>
    <dbReference type="NCBI Taxonomy" id="2109942"/>
    <lineage>
        <taxon>Bacteria</taxon>
        <taxon>Pseudomonadati</taxon>
        <taxon>Pseudomonadota</taxon>
        <taxon>Gammaproteobacteria</taxon>
        <taxon>Pseudomonadales</taxon>
        <taxon>Marinobacteraceae</taxon>
        <taxon>Marinobacter</taxon>
    </lineage>
</organism>
<feature type="transmembrane region" description="Helical" evidence="6">
    <location>
        <begin position="233"/>
        <end position="251"/>
    </location>
</feature>
<gene>
    <name evidence="8" type="ORF">C7H09_07695</name>
</gene>
<evidence type="ECO:0000313" key="8">
    <source>
        <dbReference type="EMBL" id="PSF09701.1"/>
    </source>
</evidence>
<proteinExistence type="inferred from homology"/>
<comment type="caution">
    <text evidence="8">The sequence shown here is derived from an EMBL/GenBank/DDBJ whole genome shotgun (WGS) entry which is preliminary data.</text>
</comment>
<keyword evidence="3 6" id="KW-0812">Transmembrane</keyword>
<dbReference type="InterPro" id="IPR037185">
    <property type="entry name" value="EmrE-like"/>
</dbReference>
<dbReference type="PANTHER" id="PTHR32322">
    <property type="entry name" value="INNER MEMBRANE TRANSPORTER"/>
    <property type="match status" value="1"/>
</dbReference>
<feature type="transmembrane region" description="Helical" evidence="6">
    <location>
        <begin position="191"/>
        <end position="213"/>
    </location>
</feature>
<dbReference type="GO" id="GO:0016020">
    <property type="term" value="C:membrane"/>
    <property type="evidence" value="ECO:0007669"/>
    <property type="project" value="UniProtKB-SubCell"/>
</dbReference>
<feature type="transmembrane region" description="Helical" evidence="6">
    <location>
        <begin position="35"/>
        <end position="54"/>
    </location>
</feature>
<sequence>MIKSGVLLGAGAGACWGLVFLIPLVLSGFSPLEIASGRFLVYGSVSLLLLLPFLPRMARGLGIRDIGFLLALGASGNVLFYVFLASSIQKVGVAPAALVIGLVPVLVTILGRNDQGTVPLPQLVLPLAMLVVGMVCITVDTLQVAGSTANTLLDAILGLLFAAGALVSWSFYAVFNARALKANTVVSSQQWAYLTGMASGFWALVLALVIWGFQSPSTAGSTAGGETLDWQMFWLVSLGIGLVGSVLANGLWNGASRRLPMTLTAQVFAFEPLFALIYGFVFEARLPRPLEMAAVLLLISAMLWTVQKHSVAGKRERQQKQALTSPAS</sequence>
<feature type="transmembrane region" description="Helical" evidence="6">
    <location>
        <begin position="91"/>
        <end position="111"/>
    </location>
</feature>
<feature type="transmembrane region" description="Helical" evidence="6">
    <location>
        <begin position="156"/>
        <end position="179"/>
    </location>
</feature>
<feature type="transmembrane region" description="Helical" evidence="6">
    <location>
        <begin position="66"/>
        <end position="85"/>
    </location>
</feature>
<comment type="similarity">
    <text evidence="2">Belongs to the EamA transporter family.</text>
</comment>
<dbReference type="InterPro" id="IPR050638">
    <property type="entry name" value="AA-Vitamin_Transporters"/>
</dbReference>
<evidence type="ECO:0000256" key="6">
    <source>
        <dbReference type="SAM" id="Phobius"/>
    </source>
</evidence>
<dbReference type="EMBL" id="PXNP01000030">
    <property type="protein sequence ID" value="PSF09701.1"/>
    <property type="molecule type" value="Genomic_DNA"/>
</dbReference>
<dbReference type="OrthoDB" id="7216522at2"/>
<evidence type="ECO:0000313" key="9">
    <source>
        <dbReference type="Proteomes" id="UP000239866"/>
    </source>
</evidence>
<evidence type="ECO:0000256" key="1">
    <source>
        <dbReference type="ARBA" id="ARBA00004141"/>
    </source>
</evidence>
<keyword evidence="4 6" id="KW-1133">Transmembrane helix</keyword>
<dbReference type="PROSITE" id="PS51257">
    <property type="entry name" value="PROKAR_LIPOPROTEIN"/>
    <property type="match status" value="1"/>
</dbReference>
<feature type="transmembrane region" description="Helical" evidence="6">
    <location>
        <begin position="288"/>
        <end position="306"/>
    </location>
</feature>
<dbReference type="Pfam" id="PF00892">
    <property type="entry name" value="EamA"/>
    <property type="match status" value="2"/>
</dbReference>
<evidence type="ECO:0000259" key="7">
    <source>
        <dbReference type="Pfam" id="PF00892"/>
    </source>
</evidence>
<feature type="domain" description="EamA" evidence="7">
    <location>
        <begin position="4"/>
        <end position="137"/>
    </location>
</feature>
<dbReference type="RefSeq" id="WP_106762000.1">
    <property type="nucleotide sequence ID" value="NZ_PXNP01000030.1"/>
</dbReference>
<evidence type="ECO:0000256" key="5">
    <source>
        <dbReference type="ARBA" id="ARBA00023136"/>
    </source>
</evidence>
<dbReference type="PANTHER" id="PTHR32322:SF2">
    <property type="entry name" value="EAMA DOMAIN-CONTAINING PROTEIN"/>
    <property type="match status" value="1"/>
</dbReference>
<protein>
    <submittedName>
        <fullName evidence="8">EamA family transporter</fullName>
    </submittedName>
</protein>
<evidence type="ECO:0000256" key="4">
    <source>
        <dbReference type="ARBA" id="ARBA00022989"/>
    </source>
</evidence>
<feature type="transmembrane region" description="Helical" evidence="6">
    <location>
        <begin position="263"/>
        <end position="282"/>
    </location>
</feature>
<dbReference type="Proteomes" id="UP000239866">
    <property type="component" value="Unassembled WGS sequence"/>
</dbReference>
<dbReference type="AlphaFoldDB" id="A0A2T1KHT0"/>
<comment type="subcellular location">
    <subcellularLocation>
        <location evidence="1">Membrane</location>
        <topology evidence="1">Multi-pass membrane protein</topology>
    </subcellularLocation>
</comment>
<reference evidence="8 9" key="1">
    <citation type="submission" date="2018-03" db="EMBL/GenBank/DDBJ databases">
        <title>Marinobacter brunus sp. nov., a marine bacterium of Gamma-proteobacteria isolated from the surface seawater of the South China Sea.</title>
        <authorList>
            <person name="Cheng H."/>
            <person name="Wu Y.-H."/>
            <person name="Xamxidin M."/>
            <person name="Xu X.-W."/>
        </authorList>
    </citation>
    <scope>NUCLEOTIDE SEQUENCE [LARGE SCALE GENOMIC DNA]</scope>
    <source>
        <strain evidence="8 9">NH169-3</strain>
    </source>
</reference>